<evidence type="ECO:0000256" key="19">
    <source>
        <dbReference type="ARBA" id="ARBA00048914"/>
    </source>
</evidence>
<evidence type="ECO:0000256" key="16">
    <source>
        <dbReference type="ARBA" id="ARBA00023306"/>
    </source>
</evidence>
<dbReference type="UniPathway" id="UPA00219"/>
<keyword evidence="12 20" id="KW-0521">NADP</keyword>
<keyword evidence="15 20" id="KW-0560">Oxidoreductase</keyword>
<dbReference type="RefSeq" id="WP_119534628.1">
    <property type="nucleotide sequence ID" value="NZ_NRJF01000089.1"/>
</dbReference>
<dbReference type="Gene3D" id="3.30.43.10">
    <property type="entry name" value="Uridine Diphospho-n-acetylenolpyruvylglucosamine Reductase, domain 2"/>
    <property type="match status" value="1"/>
</dbReference>
<evidence type="ECO:0000256" key="10">
    <source>
        <dbReference type="ARBA" id="ARBA00022630"/>
    </source>
</evidence>
<evidence type="ECO:0000256" key="3">
    <source>
        <dbReference type="ARBA" id="ARBA00004496"/>
    </source>
</evidence>
<sequence length="350" mass="39710">MNENIKIDNHQLTTFRIPIKADKISFARWPHEFLQAYQRTKENNQELIILGQGSNVLFLEDFNGEIVVNQYQGIHLTCTQEHFVLQVNSGVTIDELIAYCHRFKIYGLENLASIPSSIGTAAIGNIGAYGVEFEKFVDKVILLDLERGEKITLTHEQLQFSYRSSILKTEYNKGYAVLTVVLKIAKNYQPVLTYYPLTELDKEQVTAKQIQELVVKTRKAKLPDFNQYGNGGSFFVNPIISSIEYQVLKERFNLQGIILNQEQVKLSAGWLIENTGLKGFSFRGAQVSPQHALVLTNREKATGMDIANLAAIVKTKVFEKFGVQLTPEIRFIAKNGEVDASLYLEHLHHN</sequence>
<dbReference type="GO" id="GO:0009252">
    <property type="term" value="P:peptidoglycan biosynthetic process"/>
    <property type="evidence" value="ECO:0007669"/>
    <property type="project" value="UniProtKB-UniRule"/>
</dbReference>
<evidence type="ECO:0000256" key="12">
    <source>
        <dbReference type="ARBA" id="ARBA00022857"/>
    </source>
</evidence>
<dbReference type="InterPro" id="IPR006094">
    <property type="entry name" value="Oxid_FAD_bind_N"/>
</dbReference>
<organism evidence="22 23">
    <name type="scientific">Psittacicella gerlachiana</name>
    <dbReference type="NCBI Taxonomy" id="2028574"/>
    <lineage>
        <taxon>Bacteria</taxon>
        <taxon>Pseudomonadati</taxon>
        <taxon>Pseudomonadota</taxon>
        <taxon>Gammaproteobacteria</taxon>
        <taxon>Pasteurellales</taxon>
        <taxon>Psittacicellaceae</taxon>
        <taxon>Psittacicella</taxon>
    </lineage>
</organism>
<reference evidence="22 23" key="1">
    <citation type="submission" date="2017-08" db="EMBL/GenBank/DDBJ databases">
        <title>Reclassification of Bisgaard taxon 37 and 44.</title>
        <authorList>
            <person name="Christensen H."/>
        </authorList>
    </citation>
    <scope>NUCLEOTIDE SEQUENCE [LARGE SCALE GENOMIC DNA]</scope>
    <source>
        <strain evidence="22 23">EEAB3T1</strain>
    </source>
</reference>
<dbReference type="OrthoDB" id="9804753at2"/>
<dbReference type="PANTHER" id="PTHR21071:SF4">
    <property type="entry name" value="UDP-N-ACETYLENOLPYRUVOYLGLUCOSAMINE REDUCTASE"/>
    <property type="match status" value="1"/>
</dbReference>
<evidence type="ECO:0000256" key="4">
    <source>
        <dbReference type="ARBA" id="ARBA00004752"/>
    </source>
</evidence>
<evidence type="ECO:0000256" key="1">
    <source>
        <dbReference type="ARBA" id="ARBA00001974"/>
    </source>
</evidence>
<evidence type="ECO:0000256" key="2">
    <source>
        <dbReference type="ARBA" id="ARBA00003921"/>
    </source>
</evidence>
<keyword evidence="13 20" id="KW-0133">Cell shape</keyword>
<evidence type="ECO:0000256" key="9">
    <source>
        <dbReference type="ARBA" id="ARBA00022618"/>
    </source>
</evidence>
<evidence type="ECO:0000256" key="14">
    <source>
        <dbReference type="ARBA" id="ARBA00022984"/>
    </source>
</evidence>
<keyword evidence="16 20" id="KW-0131">Cell cycle</keyword>
<keyword evidence="10 20" id="KW-0285">Flavoprotein</keyword>
<dbReference type="InterPro" id="IPR016167">
    <property type="entry name" value="FAD-bd_PCMH_sub1"/>
</dbReference>
<keyword evidence="23" id="KW-1185">Reference proteome</keyword>
<dbReference type="GO" id="GO:0051301">
    <property type="term" value="P:cell division"/>
    <property type="evidence" value="ECO:0007669"/>
    <property type="project" value="UniProtKB-KW"/>
</dbReference>
<comment type="subcellular location">
    <subcellularLocation>
        <location evidence="3 20">Cytoplasm</location>
    </subcellularLocation>
</comment>
<dbReference type="GO" id="GO:0071555">
    <property type="term" value="P:cell wall organization"/>
    <property type="evidence" value="ECO:0007669"/>
    <property type="project" value="UniProtKB-KW"/>
</dbReference>
<dbReference type="SUPFAM" id="SSF56194">
    <property type="entry name" value="Uridine diphospho-N-Acetylenolpyruvylglucosamine reductase, MurB, C-terminal domain"/>
    <property type="match status" value="1"/>
</dbReference>
<feature type="active site" evidence="20">
    <location>
        <position position="328"/>
    </location>
</feature>
<evidence type="ECO:0000256" key="18">
    <source>
        <dbReference type="ARBA" id="ARBA00031026"/>
    </source>
</evidence>
<keyword evidence="17 20" id="KW-0961">Cell wall biogenesis/degradation</keyword>
<dbReference type="Pfam" id="PF02873">
    <property type="entry name" value="MurB_C"/>
    <property type="match status" value="1"/>
</dbReference>
<comment type="caution">
    <text evidence="22">The sequence shown here is derived from an EMBL/GenBank/DDBJ whole genome shotgun (WGS) entry which is preliminary data.</text>
</comment>
<gene>
    <name evidence="20" type="primary">murB</name>
    <name evidence="22" type="ORF">CKF59_03665</name>
</gene>
<evidence type="ECO:0000313" key="23">
    <source>
        <dbReference type="Proteomes" id="UP000265964"/>
    </source>
</evidence>
<dbReference type="InterPro" id="IPR036635">
    <property type="entry name" value="MurB_C_sf"/>
</dbReference>
<evidence type="ECO:0000256" key="20">
    <source>
        <dbReference type="HAMAP-Rule" id="MF_00037"/>
    </source>
</evidence>
<dbReference type="InterPro" id="IPR036318">
    <property type="entry name" value="FAD-bd_PCMH-like_sf"/>
</dbReference>
<keyword evidence="14 20" id="KW-0573">Peptidoglycan synthesis</keyword>
<dbReference type="HAMAP" id="MF_00037">
    <property type="entry name" value="MurB"/>
    <property type="match status" value="1"/>
</dbReference>
<evidence type="ECO:0000256" key="15">
    <source>
        <dbReference type="ARBA" id="ARBA00023002"/>
    </source>
</evidence>
<dbReference type="EMBL" id="NRJF01000089">
    <property type="protein sequence ID" value="RIY35378.1"/>
    <property type="molecule type" value="Genomic_DNA"/>
</dbReference>
<dbReference type="GO" id="GO:0005829">
    <property type="term" value="C:cytosol"/>
    <property type="evidence" value="ECO:0007669"/>
    <property type="project" value="TreeGrafter"/>
</dbReference>
<dbReference type="NCBIfam" id="TIGR00179">
    <property type="entry name" value="murB"/>
    <property type="match status" value="1"/>
</dbReference>
<comment type="similarity">
    <text evidence="5 20">Belongs to the MurB family.</text>
</comment>
<comment type="cofactor">
    <cofactor evidence="1 20">
        <name>FAD</name>
        <dbReference type="ChEBI" id="CHEBI:57692"/>
    </cofactor>
</comment>
<comment type="function">
    <text evidence="2 20">Cell wall formation.</text>
</comment>
<comment type="pathway">
    <text evidence="4 20">Cell wall biogenesis; peptidoglycan biosynthesis.</text>
</comment>
<dbReference type="Gene3D" id="3.30.465.10">
    <property type="match status" value="1"/>
</dbReference>
<dbReference type="Pfam" id="PF01565">
    <property type="entry name" value="FAD_binding_4"/>
    <property type="match status" value="1"/>
</dbReference>
<keyword evidence="9 20" id="KW-0132">Cell division</keyword>
<dbReference type="GO" id="GO:0008762">
    <property type="term" value="F:UDP-N-acetylmuramate dehydrogenase activity"/>
    <property type="evidence" value="ECO:0007669"/>
    <property type="project" value="UniProtKB-UniRule"/>
</dbReference>
<evidence type="ECO:0000256" key="17">
    <source>
        <dbReference type="ARBA" id="ARBA00023316"/>
    </source>
</evidence>
<dbReference type="NCBIfam" id="NF000755">
    <property type="entry name" value="PRK00046.1"/>
    <property type="match status" value="1"/>
</dbReference>
<dbReference type="InterPro" id="IPR011601">
    <property type="entry name" value="MurB_C"/>
</dbReference>
<dbReference type="PROSITE" id="PS51387">
    <property type="entry name" value="FAD_PCMH"/>
    <property type="match status" value="1"/>
</dbReference>
<dbReference type="InterPro" id="IPR016169">
    <property type="entry name" value="FAD-bd_PCMH_sub2"/>
</dbReference>
<dbReference type="SUPFAM" id="SSF56176">
    <property type="entry name" value="FAD-binding/transporter-associated domain-like"/>
    <property type="match status" value="1"/>
</dbReference>
<feature type="domain" description="FAD-binding PCMH-type" evidence="21">
    <location>
        <begin position="16"/>
        <end position="191"/>
    </location>
</feature>
<comment type="catalytic activity">
    <reaction evidence="19 20">
        <text>UDP-N-acetyl-alpha-D-muramate + NADP(+) = UDP-N-acetyl-3-O-(1-carboxyvinyl)-alpha-D-glucosamine + NADPH + H(+)</text>
        <dbReference type="Rhea" id="RHEA:12248"/>
        <dbReference type="ChEBI" id="CHEBI:15378"/>
        <dbReference type="ChEBI" id="CHEBI:57783"/>
        <dbReference type="ChEBI" id="CHEBI:58349"/>
        <dbReference type="ChEBI" id="CHEBI:68483"/>
        <dbReference type="ChEBI" id="CHEBI:70757"/>
        <dbReference type="EC" id="1.3.1.98"/>
    </reaction>
</comment>
<dbReference type="Gene3D" id="3.90.78.10">
    <property type="entry name" value="UDP-N-acetylenolpyruvoylglucosamine reductase, C-terminal domain"/>
    <property type="match status" value="1"/>
</dbReference>
<evidence type="ECO:0000256" key="8">
    <source>
        <dbReference type="ARBA" id="ARBA00022490"/>
    </source>
</evidence>
<keyword evidence="11 20" id="KW-0274">FAD</keyword>
<accession>A0A3A1YE13</accession>
<evidence type="ECO:0000256" key="7">
    <source>
        <dbReference type="ARBA" id="ARBA00015188"/>
    </source>
</evidence>
<dbReference type="AlphaFoldDB" id="A0A3A1YE13"/>
<dbReference type="InterPro" id="IPR016166">
    <property type="entry name" value="FAD-bd_PCMH"/>
</dbReference>
<evidence type="ECO:0000256" key="13">
    <source>
        <dbReference type="ARBA" id="ARBA00022960"/>
    </source>
</evidence>
<evidence type="ECO:0000256" key="5">
    <source>
        <dbReference type="ARBA" id="ARBA00010485"/>
    </source>
</evidence>
<keyword evidence="8 20" id="KW-0963">Cytoplasm</keyword>
<proteinExistence type="inferred from homology"/>
<evidence type="ECO:0000313" key="22">
    <source>
        <dbReference type="EMBL" id="RIY35378.1"/>
    </source>
</evidence>
<feature type="active site" description="Proton donor" evidence="20">
    <location>
        <position position="233"/>
    </location>
</feature>
<dbReference type="EC" id="1.3.1.98" evidence="6 20"/>
<dbReference type="PANTHER" id="PTHR21071">
    <property type="entry name" value="UDP-N-ACETYLENOLPYRUVOYLGLUCOSAMINE REDUCTASE"/>
    <property type="match status" value="1"/>
</dbReference>
<evidence type="ECO:0000256" key="6">
    <source>
        <dbReference type="ARBA" id="ARBA00012518"/>
    </source>
</evidence>
<protein>
    <recommendedName>
        <fullName evidence="7 20">UDP-N-acetylenolpyruvoylglucosamine reductase</fullName>
        <ecNumber evidence="6 20">1.3.1.98</ecNumber>
    </recommendedName>
    <alternativeName>
        <fullName evidence="18 20">UDP-N-acetylmuramate dehydrogenase</fullName>
    </alternativeName>
</protein>
<evidence type="ECO:0000256" key="11">
    <source>
        <dbReference type="ARBA" id="ARBA00022827"/>
    </source>
</evidence>
<name>A0A3A1YE13_9GAMM</name>
<feature type="active site" evidence="20">
    <location>
        <position position="163"/>
    </location>
</feature>
<evidence type="ECO:0000259" key="21">
    <source>
        <dbReference type="PROSITE" id="PS51387"/>
    </source>
</evidence>
<dbReference type="GO" id="GO:0071949">
    <property type="term" value="F:FAD binding"/>
    <property type="evidence" value="ECO:0007669"/>
    <property type="project" value="InterPro"/>
</dbReference>
<dbReference type="InterPro" id="IPR003170">
    <property type="entry name" value="MurB"/>
</dbReference>
<dbReference type="Proteomes" id="UP000265964">
    <property type="component" value="Unassembled WGS sequence"/>
</dbReference>
<dbReference type="GO" id="GO:0008360">
    <property type="term" value="P:regulation of cell shape"/>
    <property type="evidence" value="ECO:0007669"/>
    <property type="project" value="UniProtKB-KW"/>
</dbReference>